<feature type="region of interest" description="Disordered" evidence="1">
    <location>
        <begin position="56"/>
        <end position="132"/>
    </location>
</feature>
<evidence type="ECO:0000313" key="3">
    <source>
        <dbReference type="Proteomes" id="UP000827092"/>
    </source>
</evidence>
<reference evidence="2 3" key="1">
    <citation type="journal article" date="2022" name="Nat. Ecol. Evol.">
        <title>A masculinizing supergene underlies an exaggerated male reproductive morph in a spider.</title>
        <authorList>
            <person name="Hendrickx F."/>
            <person name="De Corte Z."/>
            <person name="Sonet G."/>
            <person name="Van Belleghem S.M."/>
            <person name="Kostlbacher S."/>
            <person name="Vangestel C."/>
        </authorList>
    </citation>
    <scope>NUCLEOTIDE SEQUENCE [LARGE SCALE GENOMIC DNA]</scope>
    <source>
        <strain evidence="2">W744_W776</strain>
    </source>
</reference>
<accession>A0AAV6TIF5</accession>
<dbReference type="Proteomes" id="UP000827092">
    <property type="component" value="Unassembled WGS sequence"/>
</dbReference>
<protein>
    <submittedName>
        <fullName evidence="2">Uncharacterized protein</fullName>
    </submittedName>
</protein>
<comment type="caution">
    <text evidence="2">The sequence shown here is derived from an EMBL/GenBank/DDBJ whole genome shotgun (WGS) entry which is preliminary data.</text>
</comment>
<keyword evidence="3" id="KW-1185">Reference proteome</keyword>
<dbReference type="AlphaFoldDB" id="A0AAV6TIF5"/>
<feature type="compositionally biased region" description="Low complexity" evidence="1">
    <location>
        <begin position="84"/>
        <end position="97"/>
    </location>
</feature>
<organism evidence="2 3">
    <name type="scientific">Oedothorax gibbosus</name>
    <dbReference type="NCBI Taxonomy" id="931172"/>
    <lineage>
        <taxon>Eukaryota</taxon>
        <taxon>Metazoa</taxon>
        <taxon>Ecdysozoa</taxon>
        <taxon>Arthropoda</taxon>
        <taxon>Chelicerata</taxon>
        <taxon>Arachnida</taxon>
        <taxon>Araneae</taxon>
        <taxon>Araneomorphae</taxon>
        <taxon>Entelegynae</taxon>
        <taxon>Araneoidea</taxon>
        <taxon>Linyphiidae</taxon>
        <taxon>Erigoninae</taxon>
        <taxon>Oedothorax</taxon>
    </lineage>
</organism>
<feature type="compositionally biased region" description="Polar residues" evidence="1">
    <location>
        <begin position="98"/>
        <end position="115"/>
    </location>
</feature>
<evidence type="ECO:0000313" key="2">
    <source>
        <dbReference type="EMBL" id="KAG8171690.1"/>
    </source>
</evidence>
<feature type="compositionally biased region" description="Basic residues" evidence="1">
    <location>
        <begin position="56"/>
        <end position="65"/>
    </location>
</feature>
<dbReference type="EMBL" id="JAFNEN010003669">
    <property type="protein sequence ID" value="KAG8171690.1"/>
    <property type="molecule type" value="Genomic_DNA"/>
</dbReference>
<sequence>MPSSDCLEQPTPFMGSHERLASDALTGRLVHPTAPVLLTKSGPLGTLILSRPAFSHARRTSHPFKTRSDDRFATSEPLRTSTRVSSGLVLSGHSSPSFGSQRVRSNSATSTSGTRRVSGAPRPRGNGDPECGPTSAGLYFHFAAGLIQDPLTRAHVRLLGPCFKTGRVEFTTRLRLHFQATRLQGDRIRIEPSSYGPRTTLGTARSRGLAAESVSGTLTPKATFPHALASGGFGLGFSRFTRRY</sequence>
<gene>
    <name evidence="2" type="ORF">JTE90_024677</name>
</gene>
<evidence type="ECO:0000256" key="1">
    <source>
        <dbReference type="SAM" id="MobiDB-lite"/>
    </source>
</evidence>
<name>A0AAV6TIF5_9ARAC</name>
<proteinExistence type="predicted"/>